<evidence type="ECO:0000256" key="4">
    <source>
        <dbReference type="ARBA" id="ARBA00023002"/>
    </source>
</evidence>
<dbReference type="InterPro" id="IPR012347">
    <property type="entry name" value="Ferritin-like"/>
</dbReference>
<dbReference type="SUPFAM" id="SSF47240">
    <property type="entry name" value="Ferritin-like"/>
    <property type="match status" value="1"/>
</dbReference>
<dbReference type="GO" id="GO:0046872">
    <property type="term" value="F:metal ion binding"/>
    <property type="evidence" value="ECO:0007669"/>
    <property type="project" value="UniProtKB-KW"/>
</dbReference>
<evidence type="ECO:0000256" key="1">
    <source>
        <dbReference type="ARBA" id="ARBA00004749"/>
    </source>
</evidence>
<reference evidence="10 11" key="1">
    <citation type="submission" date="2019-07" db="EMBL/GenBank/DDBJ databases">
        <title>Whole genome shotgun sequence of Skermanella aerolata NBRC 106429.</title>
        <authorList>
            <person name="Hosoyama A."/>
            <person name="Uohara A."/>
            <person name="Ohji S."/>
            <person name="Ichikawa N."/>
        </authorList>
    </citation>
    <scope>NUCLEOTIDE SEQUENCE [LARGE SCALE GENOMIC DNA]</scope>
    <source>
        <strain evidence="10 11">NBRC 106429</strain>
    </source>
</reference>
<comment type="pathway">
    <text evidence="1 8">Cofactor biosynthesis; ubiquinone biosynthesis.</text>
</comment>
<dbReference type="Pfam" id="PF03232">
    <property type="entry name" value="COQ7"/>
    <property type="match status" value="1"/>
</dbReference>
<evidence type="ECO:0000256" key="3">
    <source>
        <dbReference type="ARBA" id="ARBA00022723"/>
    </source>
</evidence>
<dbReference type="PANTHER" id="PTHR11237">
    <property type="entry name" value="COENZYME Q10 BIOSYNTHESIS PROTEIN 7"/>
    <property type="match status" value="1"/>
</dbReference>
<comment type="cofactor">
    <cofactor evidence="8">
        <name>Fe cation</name>
        <dbReference type="ChEBI" id="CHEBI:24875"/>
    </cofactor>
    <text evidence="8">Binds 2 iron ions per subunit.</text>
</comment>
<accession>A0A512DR06</accession>
<dbReference type="CDD" id="cd01042">
    <property type="entry name" value="DMQH"/>
    <property type="match status" value="1"/>
</dbReference>
<dbReference type="PANTHER" id="PTHR11237:SF4">
    <property type="entry name" value="5-DEMETHOXYUBIQUINONE HYDROXYLASE, MITOCHONDRIAL"/>
    <property type="match status" value="1"/>
</dbReference>
<evidence type="ECO:0000256" key="8">
    <source>
        <dbReference type="HAMAP-Rule" id="MF_01658"/>
    </source>
</evidence>
<evidence type="ECO:0000313" key="10">
    <source>
        <dbReference type="EMBL" id="GEO38933.1"/>
    </source>
</evidence>
<keyword evidence="6 8" id="KW-0503">Monooxygenase</keyword>
<keyword evidence="8" id="KW-1003">Cell membrane</keyword>
<dbReference type="GO" id="GO:0008682">
    <property type="term" value="F:3-demethoxyubiquinol 3-hydroxylase activity"/>
    <property type="evidence" value="ECO:0007669"/>
    <property type="project" value="UniProtKB-EC"/>
</dbReference>
<keyword evidence="5 8" id="KW-0408">Iron</keyword>
<dbReference type="UniPathway" id="UPA00232"/>
<dbReference type="GO" id="GO:0006744">
    <property type="term" value="P:ubiquinone biosynthetic process"/>
    <property type="evidence" value="ECO:0007669"/>
    <property type="project" value="UniProtKB-UniRule"/>
</dbReference>
<evidence type="ECO:0000256" key="9">
    <source>
        <dbReference type="SAM" id="MobiDB-lite"/>
    </source>
</evidence>
<evidence type="ECO:0000313" key="11">
    <source>
        <dbReference type="Proteomes" id="UP000321523"/>
    </source>
</evidence>
<keyword evidence="4 8" id="KW-0560">Oxidoreductase</keyword>
<dbReference type="AlphaFoldDB" id="A0A512DR06"/>
<gene>
    <name evidence="8 10" type="primary">coq7</name>
    <name evidence="10" type="ORF">SAE02_30810</name>
</gene>
<comment type="catalytic activity">
    <reaction evidence="8">
        <text>a 5-methoxy-2-methyl-3-(all-trans-polyprenyl)benzene-1,4-diol + AH2 + O2 = a 3-demethylubiquinol + A + H2O</text>
        <dbReference type="Rhea" id="RHEA:50908"/>
        <dbReference type="Rhea" id="RHEA-COMP:10859"/>
        <dbReference type="Rhea" id="RHEA-COMP:10914"/>
        <dbReference type="ChEBI" id="CHEBI:13193"/>
        <dbReference type="ChEBI" id="CHEBI:15377"/>
        <dbReference type="ChEBI" id="CHEBI:15379"/>
        <dbReference type="ChEBI" id="CHEBI:17499"/>
        <dbReference type="ChEBI" id="CHEBI:84167"/>
        <dbReference type="ChEBI" id="CHEBI:84422"/>
        <dbReference type="EC" id="1.14.99.60"/>
    </reaction>
</comment>
<dbReference type="Proteomes" id="UP000321523">
    <property type="component" value="Unassembled WGS sequence"/>
</dbReference>
<sequence>MTATTERPKISAPEELALLEAPKRPRPRYLPGDPEDRERLARMIRVDHAGEYGAKRIYEGQLAVLKRTPAAKIIRHMKDQEQEHLDTFERLIVERRVRPTVLHPVWHVAGFALGAATALLGQRAAMACTVAVEEVIDEHYAEQAEQLGDSEPELKATIEKFRAEELEHRDIGLAHEAELTAGYPVLTSLIKAGSRAAIWAAQRF</sequence>
<dbReference type="GO" id="GO:0005886">
    <property type="term" value="C:plasma membrane"/>
    <property type="evidence" value="ECO:0007669"/>
    <property type="project" value="UniProtKB-SubCell"/>
</dbReference>
<organism evidence="10 11">
    <name type="scientific">Skermanella aerolata</name>
    <dbReference type="NCBI Taxonomy" id="393310"/>
    <lineage>
        <taxon>Bacteria</taxon>
        <taxon>Pseudomonadati</taxon>
        <taxon>Pseudomonadota</taxon>
        <taxon>Alphaproteobacteria</taxon>
        <taxon>Rhodospirillales</taxon>
        <taxon>Azospirillaceae</taxon>
        <taxon>Skermanella</taxon>
    </lineage>
</organism>
<evidence type="ECO:0000256" key="7">
    <source>
        <dbReference type="ARBA" id="ARBA00023136"/>
    </source>
</evidence>
<dbReference type="InterPro" id="IPR011566">
    <property type="entry name" value="Ubq_synth_Coq7"/>
</dbReference>
<keyword evidence="7 8" id="KW-0472">Membrane</keyword>
<comment type="subcellular location">
    <subcellularLocation>
        <location evidence="8">Cell membrane</location>
        <topology evidence="8">Peripheral membrane protein</topology>
    </subcellularLocation>
</comment>
<evidence type="ECO:0000256" key="2">
    <source>
        <dbReference type="ARBA" id="ARBA00022688"/>
    </source>
</evidence>
<comment type="caution">
    <text evidence="10">The sequence shown here is derived from an EMBL/GenBank/DDBJ whole genome shotgun (WGS) entry which is preliminary data.</text>
</comment>
<dbReference type="RefSeq" id="WP_084720696.1">
    <property type="nucleotide sequence ID" value="NZ_BJYZ01000013.1"/>
</dbReference>
<name>A0A512DR06_9PROT</name>
<comment type="similarity">
    <text evidence="8">Belongs to the COQ7 family.</text>
</comment>
<keyword evidence="3 8" id="KW-0479">Metal-binding</keyword>
<dbReference type="Gene3D" id="1.20.1260.10">
    <property type="match status" value="1"/>
</dbReference>
<protein>
    <recommendedName>
        <fullName evidence="8">3-demethoxyubiquinol 3-hydroxylase</fullName>
        <shortName evidence="8">DMQ hydroxylase</shortName>
        <ecNumber evidence="8">1.14.99.60</ecNumber>
    </recommendedName>
    <alternativeName>
        <fullName evidence="8">2-nonaprenyl-3-methyl-6-methoxy-1,4-benzoquinol hydroxylase</fullName>
    </alternativeName>
</protein>
<evidence type="ECO:0000256" key="6">
    <source>
        <dbReference type="ARBA" id="ARBA00023033"/>
    </source>
</evidence>
<keyword evidence="11" id="KW-1185">Reference proteome</keyword>
<feature type="binding site" evidence="8">
    <location>
        <position position="165"/>
    </location>
    <ligand>
        <name>Fe cation</name>
        <dbReference type="ChEBI" id="CHEBI:24875"/>
        <label>2</label>
    </ligand>
</feature>
<feature type="binding site" evidence="8">
    <location>
        <position position="165"/>
    </location>
    <ligand>
        <name>Fe cation</name>
        <dbReference type="ChEBI" id="CHEBI:24875"/>
        <label>1</label>
    </ligand>
</feature>
<proteinExistence type="inferred from homology"/>
<evidence type="ECO:0000256" key="5">
    <source>
        <dbReference type="ARBA" id="ARBA00023004"/>
    </source>
</evidence>
<feature type="binding site" evidence="8">
    <location>
        <position position="168"/>
    </location>
    <ligand>
        <name>Fe cation</name>
        <dbReference type="ChEBI" id="CHEBI:24875"/>
        <label>2</label>
    </ligand>
</feature>
<feature type="region of interest" description="Disordered" evidence="9">
    <location>
        <begin position="1"/>
        <end position="35"/>
    </location>
</feature>
<dbReference type="EMBL" id="BJYZ01000013">
    <property type="protein sequence ID" value="GEO38933.1"/>
    <property type="molecule type" value="Genomic_DNA"/>
</dbReference>
<feature type="binding site" evidence="8">
    <location>
        <position position="51"/>
    </location>
    <ligand>
        <name>Fe cation</name>
        <dbReference type="ChEBI" id="CHEBI:24875"/>
        <label>1</label>
    </ligand>
</feature>
<dbReference type="InterPro" id="IPR009078">
    <property type="entry name" value="Ferritin-like_SF"/>
</dbReference>
<feature type="binding site" evidence="8">
    <location>
        <position position="81"/>
    </location>
    <ligand>
        <name>Fe cation</name>
        <dbReference type="ChEBI" id="CHEBI:24875"/>
        <label>2</label>
    </ligand>
</feature>
<dbReference type="HAMAP" id="MF_01658">
    <property type="entry name" value="COQ7"/>
    <property type="match status" value="1"/>
</dbReference>
<feature type="binding site" evidence="8">
    <location>
        <position position="81"/>
    </location>
    <ligand>
        <name>Fe cation</name>
        <dbReference type="ChEBI" id="CHEBI:24875"/>
        <label>1</label>
    </ligand>
</feature>
<dbReference type="EC" id="1.14.99.60" evidence="8"/>
<feature type="binding site" evidence="8">
    <location>
        <position position="133"/>
    </location>
    <ligand>
        <name>Fe cation</name>
        <dbReference type="ChEBI" id="CHEBI:24875"/>
        <label>2</label>
    </ligand>
</feature>
<dbReference type="OrthoDB" id="7559360at2"/>
<feature type="binding site" evidence="8">
    <location>
        <position position="84"/>
    </location>
    <ligand>
        <name>Fe cation</name>
        <dbReference type="ChEBI" id="CHEBI:24875"/>
        <label>1</label>
    </ligand>
</feature>
<comment type="function">
    <text evidence="8">Catalyzes the hydroxylation of 2-nonaprenyl-3-methyl-6-methoxy-1,4-benzoquinol during ubiquinone biosynthesis.</text>
</comment>
<keyword evidence="2 8" id="KW-0831">Ubiquinone biosynthesis</keyword>